<feature type="region of interest" description="Disordered" evidence="1">
    <location>
        <begin position="131"/>
        <end position="187"/>
    </location>
</feature>
<dbReference type="EMBL" id="JBFDAA010000018">
    <property type="protein sequence ID" value="KAL1116154.1"/>
    <property type="molecule type" value="Genomic_DNA"/>
</dbReference>
<evidence type="ECO:0000256" key="1">
    <source>
        <dbReference type="SAM" id="MobiDB-lite"/>
    </source>
</evidence>
<reference evidence="2 3" key="1">
    <citation type="submission" date="2024-07" db="EMBL/GenBank/DDBJ databases">
        <title>Chromosome-level genome assembly of the water stick insect Ranatra chinensis (Heteroptera: Nepidae).</title>
        <authorList>
            <person name="Liu X."/>
        </authorList>
    </citation>
    <scope>NUCLEOTIDE SEQUENCE [LARGE SCALE GENOMIC DNA]</scope>
    <source>
        <strain evidence="2">Cailab_2021Rc</strain>
        <tissue evidence="2">Muscle</tissue>
    </source>
</reference>
<feature type="compositionally biased region" description="Basic and acidic residues" evidence="1">
    <location>
        <begin position="155"/>
        <end position="171"/>
    </location>
</feature>
<gene>
    <name evidence="2" type="ORF">AAG570_005649</name>
</gene>
<feature type="compositionally biased region" description="Acidic residues" evidence="1">
    <location>
        <begin position="141"/>
        <end position="154"/>
    </location>
</feature>
<evidence type="ECO:0000313" key="2">
    <source>
        <dbReference type="EMBL" id="KAL1116154.1"/>
    </source>
</evidence>
<proteinExistence type="predicted"/>
<name>A0ABD0XY12_9HEMI</name>
<organism evidence="2 3">
    <name type="scientific">Ranatra chinensis</name>
    <dbReference type="NCBI Taxonomy" id="642074"/>
    <lineage>
        <taxon>Eukaryota</taxon>
        <taxon>Metazoa</taxon>
        <taxon>Ecdysozoa</taxon>
        <taxon>Arthropoda</taxon>
        <taxon>Hexapoda</taxon>
        <taxon>Insecta</taxon>
        <taxon>Pterygota</taxon>
        <taxon>Neoptera</taxon>
        <taxon>Paraneoptera</taxon>
        <taxon>Hemiptera</taxon>
        <taxon>Heteroptera</taxon>
        <taxon>Panheteroptera</taxon>
        <taxon>Nepomorpha</taxon>
        <taxon>Nepidae</taxon>
        <taxon>Ranatrinae</taxon>
        <taxon>Ranatra</taxon>
    </lineage>
</organism>
<accession>A0ABD0XY12</accession>
<keyword evidence="3" id="KW-1185">Reference proteome</keyword>
<comment type="caution">
    <text evidence="2">The sequence shown here is derived from an EMBL/GenBank/DDBJ whole genome shotgun (WGS) entry which is preliminary data.</text>
</comment>
<feature type="region of interest" description="Disordered" evidence="1">
    <location>
        <begin position="201"/>
        <end position="221"/>
    </location>
</feature>
<evidence type="ECO:0000313" key="3">
    <source>
        <dbReference type="Proteomes" id="UP001558652"/>
    </source>
</evidence>
<dbReference type="AlphaFoldDB" id="A0ABD0XY12"/>
<dbReference type="Proteomes" id="UP001558652">
    <property type="component" value="Unassembled WGS sequence"/>
</dbReference>
<protein>
    <submittedName>
        <fullName evidence="2">Uncharacterized protein</fullName>
    </submittedName>
</protein>
<sequence length="221" mass="24361">MAISRNECVTSRYQPDGKKSKWGLLMVRLRYDCATSCDLGSNAEDGDAETEMSEQETTYYVTMVGRQTGGAFCRRLCVLALLVALIKSSHPQKVNCMKYVFAPVCRGVAAKRSGGGHLDVYPQLSQIYSQGSSAEVGGPEGDLEDQEREPELEEGTTRLERRDDQQRLERALRRRAGSPVGGLSSGPGWWLLPAQFFPSGVVSSRRLKPPPHSSAQQADYE</sequence>